<reference evidence="4" key="1">
    <citation type="journal article" date="2017" name="bioRxiv">
        <title>Comparative analysis of the genomes of Stylophora pistillata and Acropora digitifera provides evidence for extensive differences between species of corals.</title>
        <authorList>
            <person name="Voolstra C.R."/>
            <person name="Li Y."/>
            <person name="Liew Y.J."/>
            <person name="Baumgarten S."/>
            <person name="Zoccola D."/>
            <person name="Flot J.-F."/>
            <person name="Tambutte S."/>
            <person name="Allemand D."/>
            <person name="Aranda M."/>
        </authorList>
    </citation>
    <scope>NUCLEOTIDE SEQUENCE [LARGE SCALE GENOMIC DNA]</scope>
</reference>
<dbReference type="Pfam" id="PF15998">
    <property type="entry name" value="DUF4773"/>
    <property type="match status" value="2"/>
</dbReference>
<keyword evidence="1" id="KW-0732">Signal</keyword>
<dbReference type="PANTHER" id="PTHR36299">
    <property type="entry name" value="AGAP008005-PA"/>
    <property type="match status" value="1"/>
</dbReference>
<organism evidence="3 4">
    <name type="scientific">Stylophora pistillata</name>
    <name type="common">Smooth cauliflower coral</name>
    <dbReference type="NCBI Taxonomy" id="50429"/>
    <lineage>
        <taxon>Eukaryota</taxon>
        <taxon>Metazoa</taxon>
        <taxon>Cnidaria</taxon>
        <taxon>Anthozoa</taxon>
        <taxon>Hexacorallia</taxon>
        <taxon>Scleractinia</taxon>
        <taxon>Astrocoeniina</taxon>
        <taxon>Pocilloporidae</taxon>
        <taxon>Stylophora</taxon>
    </lineage>
</organism>
<dbReference type="AlphaFoldDB" id="A0A2B4RZS6"/>
<feature type="signal peptide" evidence="1">
    <location>
        <begin position="1"/>
        <end position="19"/>
    </location>
</feature>
<dbReference type="Proteomes" id="UP000225706">
    <property type="component" value="Unassembled WGS sequence"/>
</dbReference>
<feature type="chain" id="PRO_5012270520" description="DUF4773 domain-containing protein" evidence="1">
    <location>
        <begin position="20"/>
        <end position="333"/>
    </location>
</feature>
<dbReference type="EMBL" id="LSMT01000264">
    <property type="protein sequence ID" value="PFX21745.1"/>
    <property type="molecule type" value="Genomic_DNA"/>
</dbReference>
<evidence type="ECO:0000313" key="4">
    <source>
        <dbReference type="Proteomes" id="UP000225706"/>
    </source>
</evidence>
<proteinExistence type="predicted"/>
<comment type="caution">
    <text evidence="3">The sequence shown here is derived from an EMBL/GenBank/DDBJ whole genome shotgun (WGS) entry which is preliminary data.</text>
</comment>
<accession>A0A2B4RZS6</accession>
<evidence type="ECO:0000256" key="1">
    <source>
        <dbReference type="SAM" id="SignalP"/>
    </source>
</evidence>
<dbReference type="InterPro" id="IPR031941">
    <property type="entry name" value="DUF4773"/>
</dbReference>
<feature type="domain" description="DUF4773" evidence="2">
    <location>
        <begin position="44"/>
        <end position="159"/>
    </location>
</feature>
<gene>
    <name evidence="3" type="ORF">AWC38_SpisGene13743</name>
</gene>
<feature type="domain" description="DUF4773" evidence="2">
    <location>
        <begin position="215"/>
        <end position="324"/>
    </location>
</feature>
<protein>
    <recommendedName>
        <fullName evidence="2">DUF4773 domain-containing protein</fullName>
    </recommendedName>
</protein>
<name>A0A2B4RZS6_STYPI</name>
<dbReference type="OrthoDB" id="5952164at2759"/>
<sequence>MDHIIGFFALLVFCNMAYAMPTWGNEEEKTDFSPSSVEITRRRCSCSDHHPSCGCCLQIRASEFQNYDEADVCLTSSFTPSPLAVDFFMMWNKREVFNRTISDYHPRPACFDIPRLNYGKACVKFTMINIKKDLTRGCAALEYKLGHNRIDIALGCFFFRGGDGHGVDIGTYLDPASFIFSLEDIFQASKENQINSLSSLADLAFETWDVDKNGCYCSKSPQPHCECSFKWNIFGHELDAFAQATIDPDGGGFAIKGIINGVTIIDEHISVQNPPPVCHDVTFYDVTVNVCFRLTQVSLKPGHVGACMEVDVDSMDLPLGCFYMATNRDLGIE</sequence>
<keyword evidence="4" id="KW-1185">Reference proteome</keyword>
<evidence type="ECO:0000313" key="3">
    <source>
        <dbReference type="EMBL" id="PFX21745.1"/>
    </source>
</evidence>
<dbReference type="STRING" id="50429.A0A2B4RZS6"/>
<dbReference type="PANTHER" id="PTHR36299:SF4">
    <property type="entry name" value="GH07892P-RELATED"/>
    <property type="match status" value="1"/>
</dbReference>
<evidence type="ECO:0000259" key="2">
    <source>
        <dbReference type="Pfam" id="PF15998"/>
    </source>
</evidence>